<dbReference type="AlphaFoldDB" id="A0ABD2Q0G0"/>
<feature type="non-terminal residue" evidence="1">
    <location>
        <position position="1"/>
    </location>
</feature>
<dbReference type="Proteomes" id="UP001626550">
    <property type="component" value="Unassembled WGS sequence"/>
</dbReference>
<proteinExistence type="predicted"/>
<accession>A0ABD2Q0G0</accession>
<name>A0ABD2Q0G0_9PLAT</name>
<evidence type="ECO:0000313" key="1">
    <source>
        <dbReference type="EMBL" id="KAL3312667.1"/>
    </source>
</evidence>
<sequence>AQEFLRYLLEGLHEDVNRVSQRPPAEVANYETEDKLDDLLKSELYWNRYLKRDNSIIVGKL</sequence>
<reference evidence="1 2" key="1">
    <citation type="submission" date="2024-11" db="EMBL/GenBank/DDBJ databases">
        <title>Adaptive evolution of stress response genes in parasites aligns with host niche diversity.</title>
        <authorList>
            <person name="Hahn C."/>
            <person name="Resl P."/>
        </authorList>
    </citation>
    <scope>NUCLEOTIDE SEQUENCE [LARGE SCALE GENOMIC DNA]</scope>
    <source>
        <strain evidence="1">EGGRZ-B1_66</strain>
        <tissue evidence="1">Body</tissue>
    </source>
</reference>
<dbReference type="Gene3D" id="3.90.70.10">
    <property type="entry name" value="Cysteine proteinases"/>
    <property type="match status" value="1"/>
</dbReference>
<dbReference type="EMBL" id="JBJKFK010001606">
    <property type="protein sequence ID" value="KAL3312667.1"/>
    <property type="molecule type" value="Genomic_DNA"/>
</dbReference>
<organism evidence="1 2">
    <name type="scientific">Cichlidogyrus casuarinus</name>
    <dbReference type="NCBI Taxonomy" id="1844966"/>
    <lineage>
        <taxon>Eukaryota</taxon>
        <taxon>Metazoa</taxon>
        <taxon>Spiralia</taxon>
        <taxon>Lophotrochozoa</taxon>
        <taxon>Platyhelminthes</taxon>
        <taxon>Monogenea</taxon>
        <taxon>Monopisthocotylea</taxon>
        <taxon>Dactylogyridea</taxon>
        <taxon>Ancyrocephalidae</taxon>
        <taxon>Cichlidogyrus</taxon>
    </lineage>
</organism>
<keyword evidence="2" id="KW-1185">Reference proteome</keyword>
<gene>
    <name evidence="1" type="ORF">Ciccas_008740</name>
</gene>
<comment type="caution">
    <text evidence="1">The sequence shown here is derived from an EMBL/GenBank/DDBJ whole genome shotgun (WGS) entry which is preliminary data.</text>
</comment>
<protein>
    <submittedName>
        <fullName evidence="1">Uncharacterized protein</fullName>
    </submittedName>
</protein>
<evidence type="ECO:0000313" key="2">
    <source>
        <dbReference type="Proteomes" id="UP001626550"/>
    </source>
</evidence>